<gene>
    <name evidence="3" type="ORF">C7B45_05380</name>
</gene>
<name>A0A2T2WKL0_9FIRM</name>
<feature type="compositionally biased region" description="Basic and acidic residues" evidence="1">
    <location>
        <begin position="52"/>
        <end position="71"/>
    </location>
</feature>
<protein>
    <submittedName>
        <fullName evidence="3">Uncharacterized protein</fullName>
    </submittedName>
</protein>
<evidence type="ECO:0000256" key="2">
    <source>
        <dbReference type="SAM" id="Phobius"/>
    </source>
</evidence>
<keyword evidence="2" id="KW-1133">Transmembrane helix</keyword>
<comment type="caution">
    <text evidence="3">The sequence shown here is derived from an EMBL/GenBank/DDBJ whole genome shotgun (WGS) entry which is preliminary data.</text>
</comment>
<feature type="transmembrane region" description="Helical" evidence="2">
    <location>
        <begin position="22"/>
        <end position="43"/>
    </location>
</feature>
<dbReference type="AlphaFoldDB" id="A0A2T2WKL0"/>
<dbReference type="Proteomes" id="UP000241848">
    <property type="component" value="Unassembled WGS sequence"/>
</dbReference>
<evidence type="ECO:0000313" key="4">
    <source>
        <dbReference type="Proteomes" id="UP000241848"/>
    </source>
</evidence>
<dbReference type="EMBL" id="PXYV01000012">
    <property type="protein sequence ID" value="PSR22765.1"/>
    <property type="molecule type" value="Genomic_DNA"/>
</dbReference>
<keyword evidence="2" id="KW-0472">Membrane</keyword>
<proteinExistence type="predicted"/>
<sequence length="71" mass="8225">MYHNIKVHPMLTEGQQALASEIHRVVLGVFVVALFTLLMEWLLPKSVQTVQDETRPDPQTSDRDRIKENRP</sequence>
<evidence type="ECO:0000313" key="3">
    <source>
        <dbReference type="EMBL" id="PSR22765.1"/>
    </source>
</evidence>
<accession>A0A2T2WKL0</accession>
<evidence type="ECO:0000256" key="1">
    <source>
        <dbReference type="SAM" id="MobiDB-lite"/>
    </source>
</evidence>
<feature type="region of interest" description="Disordered" evidence="1">
    <location>
        <begin position="49"/>
        <end position="71"/>
    </location>
</feature>
<keyword evidence="2" id="KW-0812">Transmembrane</keyword>
<reference evidence="3 4" key="1">
    <citation type="journal article" date="2014" name="BMC Genomics">
        <title>Comparison of environmental and isolate Sulfobacillus genomes reveals diverse carbon, sulfur, nitrogen, and hydrogen metabolisms.</title>
        <authorList>
            <person name="Justice N.B."/>
            <person name="Norman A."/>
            <person name="Brown C.T."/>
            <person name="Singh A."/>
            <person name="Thomas B.C."/>
            <person name="Banfield J.F."/>
        </authorList>
    </citation>
    <scope>NUCLEOTIDE SEQUENCE [LARGE SCALE GENOMIC DNA]</scope>
    <source>
        <strain evidence="3">AMDSBA3</strain>
    </source>
</reference>
<organism evidence="3 4">
    <name type="scientific">Sulfobacillus acidophilus</name>
    <dbReference type="NCBI Taxonomy" id="53633"/>
    <lineage>
        <taxon>Bacteria</taxon>
        <taxon>Bacillati</taxon>
        <taxon>Bacillota</taxon>
        <taxon>Clostridia</taxon>
        <taxon>Eubacteriales</taxon>
        <taxon>Clostridiales Family XVII. Incertae Sedis</taxon>
        <taxon>Sulfobacillus</taxon>
    </lineage>
</organism>